<organism evidence="1">
    <name type="scientific">Brassica campestris</name>
    <name type="common">Field mustard</name>
    <dbReference type="NCBI Taxonomy" id="3711"/>
    <lineage>
        <taxon>Eukaryota</taxon>
        <taxon>Viridiplantae</taxon>
        <taxon>Streptophyta</taxon>
        <taxon>Embryophyta</taxon>
        <taxon>Tracheophyta</taxon>
        <taxon>Spermatophyta</taxon>
        <taxon>Magnoliopsida</taxon>
        <taxon>eudicotyledons</taxon>
        <taxon>Gunneridae</taxon>
        <taxon>Pentapetalae</taxon>
        <taxon>rosids</taxon>
        <taxon>malvids</taxon>
        <taxon>Brassicales</taxon>
        <taxon>Brassicaceae</taxon>
        <taxon>Brassiceae</taxon>
        <taxon>Brassica</taxon>
    </lineage>
</organism>
<sequence>MRISIRFRNLLKIVRRKQRKLIQMNQQETMTLSVFRKSLMKICN</sequence>
<dbReference type="EMBL" id="LR031569">
    <property type="protein sequence ID" value="VDC67640.1"/>
    <property type="molecule type" value="Genomic_DNA"/>
</dbReference>
<dbReference type="AlphaFoldDB" id="A0A3P5Z3F8"/>
<gene>
    <name evidence="1" type="ORF">BRAA06T26180Z</name>
</gene>
<name>A0A3P5Z3F8_BRACM</name>
<proteinExistence type="predicted"/>
<protein>
    <submittedName>
        <fullName evidence="1">Uncharacterized protein</fullName>
    </submittedName>
</protein>
<accession>A0A3P5Z3F8</accession>
<reference evidence="1" key="1">
    <citation type="submission" date="2018-11" db="EMBL/GenBank/DDBJ databases">
        <authorList>
            <consortium name="Genoscope - CEA"/>
            <person name="William W."/>
        </authorList>
    </citation>
    <scope>NUCLEOTIDE SEQUENCE</scope>
</reference>
<evidence type="ECO:0000313" key="1">
    <source>
        <dbReference type="EMBL" id="VDC67640.1"/>
    </source>
</evidence>